<dbReference type="PROSITE" id="PS51186">
    <property type="entry name" value="GNAT"/>
    <property type="match status" value="1"/>
</dbReference>
<name>A0A0M8M874_9FLAO</name>
<comment type="caution">
    <text evidence="2">The sequence shown here is derived from an EMBL/GenBank/DDBJ whole genome shotgun (WGS) entry which is preliminary data.</text>
</comment>
<evidence type="ECO:0000313" key="2">
    <source>
        <dbReference type="EMBL" id="KOS05523.1"/>
    </source>
</evidence>
<dbReference type="PANTHER" id="PTHR43441:SF11">
    <property type="entry name" value="RIBOSOMAL-PROTEIN-SERINE ACETYLTRANSFERASE"/>
    <property type="match status" value="1"/>
</dbReference>
<evidence type="ECO:0000259" key="1">
    <source>
        <dbReference type="PROSITE" id="PS51186"/>
    </source>
</evidence>
<dbReference type="Proteomes" id="UP000037755">
    <property type="component" value="Unassembled WGS sequence"/>
</dbReference>
<evidence type="ECO:0000313" key="3">
    <source>
        <dbReference type="Proteomes" id="UP000037755"/>
    </source>
</evidence>
<dbReference type="EMBL" id="LIYD01000005">
    <property type="protein sequence ID" value="KOS05523.1"/>
    <property type="molecule type" value="Genomic_DNA"/>
</dbReference>
<dbReference type="OrthoDB" id="9811523at2"/>
<dbReference type="InterPro" id="IPR016181">
    <property type="entry name" value="Acyl_CoA_acyltransferase"/>
</dbReference>
<organism evidence="2 3">
    <name type="scientific">Flavobacterium akiainvivens</name>
    <dbReference type="NCBI Taxonomy" id="1202724"/>
    <lineage>
        <taxon>Bacteria</taxon>
        <taxon>Pseudomonadati</taxon>
        <taxon>Bacteroidota</taxon>
        <taxon>Flavobacteriia</taxon>
        <taxon>Flavobacteriales</taxon>
        <taxon>Flavobacteriaceae</taxon>
        <taxon>Flavobacterium</taxon>
    </lineage>
</organism>
<sequence>MEFEEHTTPRLRLRKLTPESYTHIYATMDDAQLMDFLGVDAEGLQKEKAKFTGGLTTHRTSILTFQVVNKATGTVMGMCGYHNWYAVHSRAELGYHLTSDAYKQQGFMTEALAAVISYGFNQMRLNRIEALIAPQNTPSRRLLERYGFTKEGVLRQHYCVDGILEDSVLYALLKNEYLL</sequence>
<keyword evidence="3" id="KW-1185">Reference proteome</keyword>
<dbReference type="GO" id="GO:0005737">
    <property type="term" value="C:cytoplasm"/>
    <property type="evidence" value="ECO:0007669"/>
    <property type="project" value="TreeGrafter"/>
</dbReference>
<accession>A0A0M8M874</accession>
<dbReference type="GO" id="GO:1990189">
    <property type="term" value="F:protein N-terminal-serine acetyltransferase activity"/>
    <property type="evidence" value="ECO:0007669"/>
    <property type="project" value="TreeGrafter"/>
</dbReference>
<dbReference type="RefSeq" id="WP_054406722.1">
    <property type="nucleotide sequence ID" value="NZ_FOYA01000003.1"/>
</dbReference>
<protein>
    <recommendedName>
        <fullName evidence="1">N-acetyltransferase domain-containing protein</fullName>
    </recommendedName>
</protein>
<feature type="domain" description="N-acetyltransferase" evidence="1">
    <location>
        <begin position="11"/>
        <end position="175"/>
    </location>
</feature>
<dbReference type="AlphaFoldDB" id="A0A0M8M874"/>
<dbReference type="Pfam" id="PF13302">
    <property type="entry name" value="Acetyltransf_3"/>
    <property type="match status" value="1"/>
</dbReference>
<dbReference type="InterPro" id="IPR051908">
    <property type="entry name" value="Ribosomal_N-acetyltransferase"/>
</dbReference>
<dbReference type="InterPro" id="IPR000182">
    <property type="entry name" value="GNAT_dom"/>
</dbReference>
<dbReference type="PANTHER" id="PTHR43441">
    <property type="entry name" value="RIBOSOMAL-PROTEIN-SERINE ACETYLTRANSFERASE"/>
    <property type="match status" value="1"/>
</dbReference>
<dbReference type="PATRIC" id="fig|1202724.3.peg.1109"/>
<proteinExistence type="predicted"/>
<dbReference type="STRING" id="1202724.AM493_05365"/>
<reference evidence="2 3" key="1">
    <citation type="submission" date="2015-08" db="EMBL/GenBank/DDBJ databases">
        <title>Whole genome sequence of Flavobacterium akiainvivens IK-1T, from decaying Wikstroemia oahuensis, an endemic Hawaiian shrub.</title>
        <authorList>
            <person name="Wan X."/>
            <person name="Hou S."/>
            <person name="Saito J."/>
            <person name="Donachie S."/>
        </authorList>
    </citation>
    <scope>NUCLEOTIDE SEQUENCE [LARGE SCALE GENOMIC DNA]</scope>
    <source>
        <strain evidence="2 3">IK-1</strain>
    </source>
</reference>
<gene>
    <name evidence="2" type="ORF">AM493_05365</name>
</gene>
<dbReference type="Gene3D" id="3.40.630.30">
    <property type="match status" value="1"/>
</dbReference>
<dbReference type="GO" id="GO:0008999">
    <property type="term" value="F:protein-N-terminal-alanine acetyltransferase activity"/>
    <property type="evidence" value="ECO:0007669"/>
    <property type="project" value="TreeGrafter"/>
</dbReference>
<dbReference type="SUPFAM" id="SSF55729">
    <property type="entry name" value="Acyl-CoA N-acyltransferases (Nat)"/>
    <property type="match status" value="1"/>
</dbReference>